<gene>
    <name evidence="2" type="ORF">HYH03_013375</name>
</gene>
<organism evidence="2 3">
    <name type="scientific">Edaphochlamys debaryana</name>
    <dbReference type="NCBI Taxonomy" id="47281"/>
    <lineage>
        <taxon>Eukaryota</taxon>
        <taxon>Viridiplantae</taxon>
        <taxon>Chlorophyta</taxon>
        <taxon>core chlorophytes</taxon>
        <taxon>Chlorophyceae</taxon>
        <taxon>CS clade</taxon>
        <taxon>Chlamydomonadales</taxon>
        <taxon>Chlamydomonadales incertae sedis</taxon>
        <taxon>Edaphochlamys</taxon>
    </lineage>
</organism>
<evidence type="ECO:0000256" key="1">
    <source>
        <dbReference type="SAM" id="Phobius"/>
    </source>
</evidence>
<keyword evidence="1" id="KW-1133">Transmembrane helix</keyword>
<keyword evidence="3" id="KW-1185">Reference proteome</keyword>
<name>A0A835XNC4_9CHLO</name>
<feature type="transmembrane region" description="Helical" evidence="1">
    <location>
        <begin position="52"/>
        <end position="70"/>
    </location>
</feature>
<proteinExistence type="predicted"/>
<reference evidence="2" key="1">
    <citation type="journal article" date="2020" name="bioRxiv">
        <title>Comparative genomics of Chlamydomonas.</title>
        <authorList>
            <person name="Craig R.J."/>
            <person name="Hasan A.R."/>
            <person name="Ness R.W."/>
            <person name="Keightley P.D."/>
        </authorList>
    </citation>
    <scope>NUCLEOTIDE SEQUENCE</scope>
    <source>
        <strain evidence="2">CCAP 11/70</strain>
    </source>
</reference>
<dbReference type="EMBL" id="JAEHOE010000088">
    <property type="protein sequence ID" value="KAG2488072.1"/>
    <property type="molecule type" value="Genomic_DNA"/>
</dbReference>
<keyword evidence="1" id="KW-0472">Membrane</keyword>
<evidence type="ECO:0000313" key="3">
    <source>
        <dbReference type="Proteomes" id="UP000612055"/>
    </source>
</evidence>
<keyword evidence="1" id="KW-0812">Transmembrane</keyword>
<accession>A0A835XNC4</accession>
<comment type="caution">
    <text evidence="2">The sequence shown here is derived from an EMBL/GenBank/DDBJ whole genome shotgun (WGS) entry which is preliminary data.</text>
</comment>
<dbReference type="AlphaFoldDB" id="A0A835XNC4"/>
<protein>
    <submittedName>
        <fullName evidence="2">Uncharacterized protein</fullName>
    </submittedName>
</protein>
<dbReference type="Proteomes" id="UP000612055">
    <property type="component" value="Unassembled WGS sequence"/>
</dbReference>
<evidence type="ECO:0000313" key="2">
    <source>
        <dbReference type="EMBL" id="KAG2488072.1"/>
    </source>
</evidence>
<sequence length="91" mass="9981">MDLRTREAVIANVRTRRTPTTFTGKLVDSTQRNAFSFYCIMGGPMLTVVENLWFALMLSVLLGLVTVGAYKQLGRLGVLFANQISGAAARI</sequence>